<comment type="caution">
    <text evidence="3">The sequence shown here is derived from an EMBL/GenBank/DDBJ whole genome shotgun (WGS) entry which is preliminary data.</text>
</comment>
<keyword evidence="4" id="KW-1185">Reference proteome</keyword>
<gene>
    <name evidence="3" type="ORF">Gogos_020095</name>
</gene>
<dbReference type="OrthoDB" id="994996at2759"/>
<dbReference type="EMBL" id="JABEZY010272084">
    <property type="protein sequence ID" value="MBA0755863.1"/>
    <property type="molecule type" value="Genomic_DNA"/>
</dbReference>
<protein>
    <recommendedName>
        <fullName evidence="2">Retrotransposon gag domain-containing protein</fullName>
    </recommendedName>
</protein>
<dbReference type="InterPro" id="IPR005162">
    <property type="entry name" value="Retrotrans_gag_dom"/>
</dbReference>
<sequence length="105" mass="12110">MSIEDDVTKYAENEARAKLRRLTQRGPVREYVREFSELMLQISDLSGKEAFFSFTDGLKTWAKSESSKPNRKGNGGYHEEDEEGHSYYDNGSNRDNDNRKPQNGK</sequence>
<dbReference type="AlphaFoldDB" id="A0A7J9D561"/>
<organism evidence="3 4">
    <name type="scientific">Gossypium gossypioides</name>
    <name type="common">Mexican cotton</name>
    <name type="synonym">Selera gossypioides</name>
    <dbReference type="NCBI Taxonomy" id="34282"/>
    <lineage>
        <taxon>Eukaryota</taxon>
        <taxon>Viridiplantae</taxon>
        <taxon>Streptophyta</taxon>
        <taxon>Embryophyta</taxon>
        <taxon>Tracheophyta</taxon>
        <taxon>Spermatophyta</taxon>
        <taxon>Magnoliopsida</taxon>
        <taxon>eudicotyledons</taxon>
        <taxon>Gunneridae</taxon>
        <taxon>Pentapetalae</taxon>
        <taxon>rosids</taxon>
        <taxon>malvids</taxon>
        <taxon>Malvales</taxon>
        <taxon>Malvaceae</taxon>
        <taxon>Malvoideae</taxon>
        <taxon>Gossypium</taxon>
    </lineage>
</organism>
<feature type="domain" description="Retrotransposon gag" evidence="2">
    <location>
        <begin position="10"/>
        <end position="59"/>
    </location>
</feature>
<feature type="compositionally biased region" description="Basic and acidic residues" evidence="1">
    <location>
        <begin position="92"/>
        <end position="105"/>
    </location>
</feature>
<proteinExistence type="predicted"/>
<evidence type="ECO:0000313" key="4">
    <source>
        <dbReference type="Proteomes" id="UP000593579"/>
    </source>
</evidence>
<evidence type="ECO:0000313" key="3">
    <source>
        <dbReference type="EMBL" id="MBA0755863.1"/>
    </source>
</evidence>
<dbReference type="Pfam" id="PF03732">
    <property type="entry name" value="Retrotrans_gag"/>
    <property type="match status" value="1"/>
</dbReference>
<dbReference type="Proteomes" id="UP000593579">
    <property type="component" value="Unassembled WGS sequence"/>
</dbReference>
<evidence type="ECO:0000259" key="2">
    <source>
        <dbReference type="Pfam" id="PF03732"/>
    </source>
</evidence>
<evidence type="ECO:0000256" key="1">
    <source>
        <dbReference type="SAM" id="MobiDB-lite"/>
    </source>
</evidence>
<name>A0A7J9D561_GOSGO</name>
<accession>A0A7J9D561</accession>
<feature type="region of interest" description="Disordered" evidence="1">
    <location>
        <begin position="62"/>
        <end position="105"/>
    </location>
</feature>
<reference evidence="3 4" key="1">
    <citation type="journal article" date="2019" name="Genome Biol. Evol.">
        <title>Insights into the evolution of the New World diploid cottons (Gossypium, subgenus Houzingenia) based on genome sequencing.</title>
        <authorList>
            <person name="Grover C.E."/>
            <person name="Arick M.A. 2nd"/>
            <person name="Thrash A."/>
            <person name="Conover J.L."/>
            <person name="Sanders W.S."/>
            <person name="Peterson D.G."/>
            <person name="Frelichowski J.E."/>
            <person name="Scheffler J.A."/>
            <person name="Scheffler B.E."/>
            <person name="Wendel J.F."/>
        </authorList>
    </citation>
    <scope>NUCLEOTIDE SEQUENCE [LARGE SCALE GENOMIC DNA]</scope>
    <source>
        <strain evidence="3">5</strain>
        <tissue evidence="3">Leaf</tissue>
    </source>
</reference>